<proteinExistence type="predicted"/>
<evidence type="ECO:0000256" key="4">
    <source>
        <dbReference type="PROSITE-ProRule" id="PRU10040"/>
    </source>
</evidence>
<evidence type="ECO:0000256" key="3">
    <source>
        <dbReference type="ARBA" id="ARBA00023085"/>
    </source>
</evidence>
<dbReference type="Gene3D" id="2.160.20.10">
    <property type="entry name" value="Single-stranded right-handed beta-helix, Pectin lyase-like"/>
    <property type="match status" value="1"/>
</dbReference>
<gene>
    <name evidence="7" type="ORF">LUZ62_072095</name>
</gene>
<organism evidence="7 8">
    <name type="scientific">Rhynchospora pubera</name>
    <dbReference type="NCBI Taxonomy" id="906938"/>
    <lineage>
        <taxon>Eukaryota</taxon>
        <taxon>Viridiplantae</taxon>
        <taxon>Streptophyta</taxon>
        <taxon>Embryophyta</taxon>
        <taxon>Tracheophyta</taxon>
        <taxon>Spermatophyta</taxon>
        <taxon>Magnoliopsida</taxon>
        <taxon>Liliopsida</taxon>
        <taxon>Poales</taxon>
        <taxon>Cyperaceae</taxon>
        <taxon>Cyperoideae</taxon>
        <taxon>Rhynchosporeae</taxon>
        <taxon>Rhynchospora</taxon>
    </lineage>
</organism>
<evidence type="ECO:0000313" key="8">
    <source>
        <dbReference type="Proteomes" id="UP001140206"/>
    </source>
</evidence>
<dbReference type="SUPFAM" id="SSF51126">
    <property type="entry name" value="Pectin lyase-like"/>
    <property type="match status" value="1"/>
</dbReference>
<feature type="domain" description="Pectinesterase catalytic" evidence="6">
    <location>
        <begin position="198"/>
        <end position="489"/>
    </location>
</feature>
<dbReference type="PANTHER" id="PTHR31707">
    <property type="entry name" value="PECTINESTERASE"/>
    <property type="match status" value="1"/>
</dbReference>
<feature type="signal peptide" evidence="5">
    <location>
        <begin position="1"/>
        <end position="26"/>
    </location>
</feature>
<dbReference type="InterPro" id="IPR033131">
    <property type="entry name" value="Pectinesterase_Asp_AS"/>
</dbReference>
<name>A0AAV8CZV2_9POAL</name>
<dbReference type="AlphaFoldDB" id="A0AAV8CZV2"/>
<dbReference type="InterPro" id="IPR012334">
    <property type="entry name" value="Pectin_lyas_fold"/>
</dbReference>
<dbReference type="Pfam" id="PF01095">
    <property type="entry name" value="Pectinesterase"/>
    <property type="match status" value="1"/>
</dbReference>
<keyword evidence="3 5" id="KW-0063">Aspartyl esterase</keyword>
<evidence type="ECO:0000256" key="2">
    <source>
        <dbReference type="ARBA" id="ARBA00022801"/>
    </source>
</evidence>
<sequence>MNKEFPSHVSLTVFLFVIQLSLLIFASPSPIDGASGIGIISFGFTTLNSIVSDIQAIEIELSQVQVPSSSMTLNICREVVGRSLKQFAYVQNAMDSITLTLNQASLAQMALTAANTYVRTCQQALDEAGEDSHGPFGSVILLLEAAGADQCTTSQAISQAITEIAKHTPKQDNTETEIPITQATPGAIIESVPASRRVRVAKDGSGNFTTINDAVKNVPLNQNAYFLIYVDEGKYEEYVLITSDQPYLILAGAGEGKTIITGNRSTGTGWGTFYSSTVAVEAENFIGFNMTIENTAGPVNSQAVALRTSASFSAFHRCTILGFQDTLFVHVGYQFFRQCTIAGTIDFIFGYSSVVFQNCIFILRQPLNGQSNVITASGRNCSTDLTGISIHMSSIMSAPELKNTTVSYLGRPWGNYARSAFLLSNFKASIDPSRWYPMNGSPADVEFGEFDNPGLGTRASVLRNNGTLDHKLDRNSAYQFTVDRMLMGDVSDTLIQLNWRGAKTHFTSLHSRLYFASTLASSPPLALDKPLPTSKFQLRRSSLPPDLPKMAIK</sequence>
<dbReference type="PROSITE" id="PS00503">
    <property type="entry name" value="PECTINESTERASE_2"/>
    <property type="match status" value="1"/>
</dbReference>
<comment type="catalytic activity">
    <reaction evidence="5">
        <text>[(1-&gt;4)-alpha-D-galacturonosyl methyl ester](n) + n H2O = [(1-&gt;4)-alpha-D-galacturonosyl](n) + n methanol + n H(+)</text>
        <dbReference type="Rhea" id="RHEA:22380"/>
        <dbReference type="Rhea" id="RHEA-COMP:14570"/>
        <dbReference type="Rhea" id="RHEA-COMP:14573"/>
        <dbReference type="ChEBI" id="CHEBI:15377"/>
        <dbReference type="ChEBI" id="CHEBI:15378"/>
        <dbReference type="ChEBI" id="CHEBI:17790"/>
        <dbReference type="ChEBI" id="CHEBI:140522"/>
        <dbReference type="ChEBI" id="CHEBI:140523"/>
        <dbReference type="EC" id="3.1.1.11"/>
    </reaction>
</comment>
<keyword evidence="2 5" id="KW-0378">Hydrolase</keyword>
<dbReference type="GO" id="GO:0030599">
    <property type="term" value="F:pectinesterase activity"/>
    <property type="evidence" value="ECO:0007669"/>
    <property type="project" value="UniProtKB-UniRule"/>
</dbReference>
<comment type="pathway">
    <text evidence="1 5">Glycan metabolism; pectin degradation; 2-dehydro-3-deoxy-D-gluconate from pectin: step 1/5.</text>
</comment>
<dbReference type="EC" id="3.1.1.11" evidence="5"/>
<dbReference type="GO" id="GO:0042545">
    <property type="term" value="P:cell wall modification"/>
    <property type="evidence" value="ECO:0007669"/>
    <property type="project" value="UniProtKB-UniRule"/>
</dbReference>
<feature type="chain" id="PRO_5043111106" description="Pectinesterase" evidence="5">
    <location>
        <begin position="27"/>
        <end position="553"/>
    </location>
</feature>
<keyword evidence="5" id="KW-0732">Signal</keyword>
<evidence type="ECO:0000256" key="1">
    <source>
        <dbReference type="ARBA" id="ARBA00005184"/>
    </source>
</evidence>
<comment type="caution">
    <text evidence="7">The sequence shown here is derived from an EMBL/GenBank/DDBJ whole genome shotgun (WGS) entry which is preliminary data.</text>
</comment>
<dbReference type="EMBL" id="JAMFTS010000004">
    <property type="protein sequence ID" value="KAJ4761720.1"/>
    <property type="molecule type" value="Genomic_DNA"/>
</dbReference>
<dbReference type="Proteomes" id="UP001140206">
    <property type="component" value="Chromosome 4"/>
</dbReference>
<dbReference type="FunFam" id="2.160.20.10:FF:000092">
    <property type="entry name" value="Putative pectinesterase 57"/>
    <property type="match status" value="1"/>
</dbReference>
<dbReference type="InterPro" id="IPR000070">
    <property type="entry name" value="Pectinesterase_cat"/>
</dbReference>
<dbReference type="GO" id="GO:0045490">
    <property type="term" value="P:pectin catabolic process"/>
    <property type="evidence" value="ECO:0007669"/>
    <property type="project" value="UniProtKB-UniRule"/>
</dbReference>
<keyword evidence="8" id="KW-1185">Reference proteome</keyword>
<dbReference type="InterPro" id="IPR011050">
    <property type="entry name" value="Pectin_lyase_fold/virulence"/>
</dbReference>
<evidence type="ECO:0000313" key="7">
    <source>
        <dbReference type="EMBL" id="KAJ4761720.1"/>
    </source>
</evidence>
<protein>
    <recommendedName>
        <fullName evidence="5">Pectinesterase</fullName>
        <ecNumber evidence="5">3.1.1.11</ecNumber>
    </recommendedName>
</protein>
<feature type="active site" evidence="4">
    <location>
        <position position="346"/>
    </location>
</feature>
<accession>A0AAV8CZV2</accession>
<evidence type="ECO:0000259" key="6">
    <source>
        <dbReference type="Pfam" id="PF01095"/>
    </source>
</evidence>
<evidence type="ECO:0000256" key="5">
    <source>
        <dbReference type="RuleBase" id="RU000589"/>
    </source>
</evidence>
<reference evidence="7" key="1">
    <citation type="submission" date="2022-08" db="EMBL/GenBank/DDBJ databases">
        <authorList>
            <person name="Marques A."/>
        </authorList>
    </citation>
    <scope>NUCLEOTIDE SEQUENCE</scope>
    <source>
        <strain evidence="7">RhyPub2mFocal</strain>
        <tissue evidence="7">Leaves</tissue>
    </source>
</reference>